<dbReference type="EMBL" id="OV651814">
    <property type="protein sequence ID" value="CAH1106931.1"/>
    <property type="molecule type" value="Genomic_DNA"/>
</dbReference>
<dbReference type="OrthoDB" id="3066195at2759"/>
<reference evidence="1" key="1">
    <citation type="submission" date="2022-01" db="EMBL/GenBank/DDBJ databases">
        <authorList>
            <person name="King R."/>
        </authorList>
    </citation>
    <scope>NUCLEOTIDE SEQUENCE</scope>
</reference>
<name>A0A9P0CZ61_9CUCU</name>
<keyword evidence="2" id="KW-1185">Reference proteome</keyword>
<evidence type="ECO:0000313" key="1">
    <source>
        <dbReference type="EMBL" id="CAH1106931.1"/>
    </source>
</evidence>
<organism evidence="1 2">
    <name type="scientific">Psylliodes chrysocephalus</name>
    <dbReference type="NCBI Taxonomy" id="3402493"/>
    <lineage>
        <taxon>Eukaryota</taxon>
        <taxon>Metazoa</taxon>
        <taxon>Ecdysozoa</taxon>
        <taxon>Arthropoda</taxon>
        <taxon>Hexapoda</taxon>
        <taxon>Insecta</taxon>
        <taxon>Pterygota</taxon>
        <taxon>Neoptera</taxon>
        <taxon>Endopterygota</taxon>
        <taxon>Coleoptera</taxon>
        <taxon>Polyphaga</taxon>
        <taxon>Cucujiformia</taxon>
        <taxon>Chrysomeloidea</taxon>
        <taxon>Chrysomelidae</taxon>
        <taxon>Galerucinae</taxon>
        <taxon>Alticini</taxon>
        <taxon>Psylliodes</taxon>
    </lineage>
</organism>
<accession>A0A9P0CZ61</accession>
<gene>
    <name evidence="1" type="ORF">PSYICH_LOCUS6448</name>
</gene>
<evidence type="ECO:0000313" key="2">
    <source>
        <dbReference type="Proteomes" id="UP001153636"/>
    </source>
</evidence>
<protein>
    <submittedName>
        <fullName evidence="1">Uncharacterized protein</fullName>
    </submittedName>
</protein>
<proteinExistence type="predicted"/>
<dbReference type="Proteomes" id="UP001153636">
    <property type="component" value="Chromosome 2"/>
</dbReference>
<sequence>MKTRLLPTAFPTVFPHLEGSSRSVQIASSSSREPAPDHSYRAAVMLKKFYENKKKLRKVAALEKTEIIKTGRGPAPNIKKDSNHDLIWGLLNVKTVYGLDNEFDSDNQIIAELEVDILVDRYQWDTNSSDVKLS</sequence>
<dbReference type="AlphaFoldDB" id="A0A9P0CZ61"/>